<reference evidence="6" key="1">
    <citation type="submission" date="2011-07" db="EMBL/GenBank/DDBJ databases">
        <title>Complete genome sequence of Acetobacterium woodii.</title>
        <authorList>
            <person name="Poehlein A."/>
            <person name="Schmidt S."/>
            <person name="Kaster A.-K."/>
            <person name="Goenrich M."/>
            <person name="Vollmers J."/>
            <person name="Thuermer A."/>
            <person name="Gottschalk G."/>
            <person name="Thauer R.K."/>
            <person name="Daniel R."/>
            <person name="Mueller V."/>
        </authorList>
    </citation>
    <scope>NUCLEOTIDE SEQUENCE [LARGE SCALE GENOMIC DNA]</scope>
    <source>
        <strain evidence="6">ATCC 29683 / DSM 1030 / JCM 2381 / KCTC 1655 / WB1</strain>
    </source>
</reference>
<feature type="domain" description="4Fe-4S ferredoxin-type" evidence="4">
    <location>
        <begin position="162"/>
        <end position="186"/>
    </location>
</feature>
<evidence type="ECO:0000256" key="2">
    <source>
        <dbReference type="ARBA" id="ARBA00023004"/>
    </source>
</evidence>
<organism evidence="5 6">
    <name type="scientific">Acetobacterium woodii (strain ATCC 29683 / DSM 1030 / JCM 2381 / KCTC 1655 / WB1)</name>
    <dbReference type="NCBI Taxonomy" id="931626"/>
    <lineage>
        <taxon>Bacteria</taxon>
        <taxon>Bacillati</taxon>
        <taxon>Bacillota</taxon>
        <taxon>Clostridia</taxon>
        <taxon>Eubacteriales</taxon>
        <taxon>Eubacteriaceae</taxon>
        <taxon>Acetobacterium</taxon>
    </lineage>
</organism>
<dbReference type="STRING" id="931626.Awo_c19710"/>
<dbReference type="PANTHER" id="PTHR42827">
    <property type="entry name" value="IRON-SULFUR CLUSTER-BINDING PROTEIN-RELATED"/>
    <property type="match status" value="1"/>
</dbReference>
<dbReference type="PROSITE" id="PS00198">
    <property type="entry name" value="4FE4S_FER_1"/>
    <property type="match status" value="1"/>
</dbReference>
<dbReference type="HOGENOM" id="CLU_081793_1_0_9"/>
<reference evidence="5 6" key="2">
    <citation type="journal article" date="2012" name="PLoS ONE">
        <title>An ancient pathway combining carbon dioxide fixation with the generation and utilization of a sodium ion gradient for ATP synthesis.</title>
        <authorList>
            <person name="Poehlein A."/>
            <person name="Schmidt S."/>
            <person name="Kaster A.K."/>
            <person name="Goenrich M."/>
            <person name="Vollmers J."/>
            <person name="Thurmer A."/>
            <person name="Bertsch J."/>
            <person name="Schuchmann K."/>
            <person name="Voigt B."/>
            <person name="Hecker M."/>
            <person name="Daniel R."/>
            <person name="Thauer R.K."/>
            <person name="Gottschalk G."/>
            <person name="Muller V."/>
        </authorList>
    </citation>
    <scope>NUCLEOTIDE SEQUENCE [LARGE SCALE GENOMIC DNA]</scope>
    <source>
        <strain evidence="6">ATCC 29683 / DSM 1030 / JCM 2381 / KCTC 1655 / WB1</strain>
    </source>
</reference>
<dbReference type="GO" id="GO:0051536">
    <property type="term" value="F:iron-sulfur cluster binding"/>
    <property type="evidence" value="ECO:0007669"/>
    <property type="project" value="UniProtKB-KW"/>
</dbReference>
<dbReference type="eggNOG" id="COG1600">
    <property type="taxonomic scope" value="Bacteria"/>
</dbReference>
<keyword evidence="1" id="KW-0479">Metal-binding</keyword>
<evidence type="ECO:0000259" key="4">
    <source>
        <dbReference type="PROSITE" id="PS51379"/>
    </source>
</evidence>
<name>H6LJZ5_ACEWD</name>
<protein>
    <submittedName>
        <fullName evidence="5">Putative Fe-S binding protein</fullName>
    </submittedName>
</protein>
<dbReference type="Proteomes" id="UP000007177">
    <property type="component" value="Chromosome"/>
</dbReference>
<sequence>MKNTYTTAKYDLNQNISSLAKSMGAIDIGFSDLSNLSADKRMNYCQAITIVVKLSDGILNQIKNEPTQTYFSHYRSVNRLIDDICLRILIYLEDSGYPSIAIPASQSVTDLHDQFTGAFQHKTGATLSGLGWIGRSALFVHKLYGPRVRLGTILTNAPLKTGNPIVKSECGSCRACVTICPSSAIEGRLWEPGLSRNELFDAFACSQHMKIAFHHIGRGVVCGLCVVACPVGKKATAPKKDHI</sequence>
<keyword evidence="3" id="KW-0411">Iron-sulfur</keyword>
<dbReference type="InterPro" id="IPR017896">
    <property type="entry name" value="4Fe4S_Fe-S-bd"/>
</dbReference>
<dbReference type="PROSITE" id="PS51379">
    <property type="entry name" value="4FE4S_FER_2"/>
    <property type="match status" value="1"/>
</dbReference>
<dbReference type="InterPro" id="IPR017900">
    <property type="entry name" value="4Fe4S_Fe_S_CS"/>
</dbReference>
<evidence type="ECO:0000313" key="5">
    <source>
        <dbReference type="EMBL" id="AFA48749.1"/>
    </source>
</evidence>
<keyword evidence="6" id="KW-1185">Reference proteome</keyword>
<dbReference type="RefSeq" id="WP_014356349.1">
    <property type="nucleotide sequence ID" value="NC_016894.1"/>
</dbReference>
<gene>
    <name evidence="5" type="ordered locus">Awo_c19710</name>
</gene>
<evidence type="ECO:0000313" key="6">
    <source>
        <dbReference type="Proteomes" id="UP000007177"/>
    </source>
</evidence>
<dbReference type="Gene3D" id="3.30.70.20">
    <property type="match status" value="1"/>
</dbReference>
<dbReference type="PANTHER" id="PTHR42827:SF1">
    <property type="entry name" value="IRON-SULFUR CLUSTER-BINDING PROTEIN"/>
    <property type="match status" value="1"/>
</dbReference>
<dbReference type="KEGG" id="awo:Awo_c19710"/>
<dbReference type="GO" id="GO:0046872">
    <property type="term" value="F:metal ion binding"/>
    <property type="evidence" value="ECO:0007669"/>
    <property type="project" value="UniProtKB-KW"/>
</dbReference>
<dbReference type="SUPFAM" id="SSF54862">
    <property type="entry name" value="4Fe-4S ferredoxins"/>
    <property type="match status" value="1"/>
</dbReference>
<keyword evidence="2" id="KW-0408">Iron</keyword>
<dbReference type="AlphaFoldDB" id="H6LJZ5"/>
<dbReference type="Pfam" id="PF13484">
    <property type="entry name" value="Fer4_16"/>
    <property type="match status" value="1"/>
</dbReference>
<proteinExistence type="predicted"/>
<evidence type="ECO:0000256" key="1">
    <source>
        <dbReference type="ARBA" id="ARBA00022723"/>
    </source>
</evidence>
<dbReference type="EMBL" id="CP002987">
    <property type="protein sequence ID" value="AFA48749.1"/>
    <property type="molecule type" value="Genomic_DNA"/>
</dbReference>
<accession>H6LJZ5</accession>
<evidence type="ECO:0000256" key="3">
    <source>
        <dbReference type="ARBA" id="ARBA00023014"/>
    </source>
</evidence>